<dbReference type="Pfam" id="PF00891">
    <property type="entry name" value="Methyltransf_2"/>
    <property type="match status" value="1"/>
</dbReference>
<dbReference type="InterPro" id="IPR036390">
    <property type="entry name" value="WH_DNA-bd_sf"/>
</dbReference>
<dbReference type="Gene3D" id="3.40.50.150">
    <property type="entry name" value="Vaccinia Virus protein VP39"/>
    <property type="match status" value="1"/>
</dbReference>
<dbReference type="SUPFAM" id="SSF46785">
    <property type="entry name" value="Winged helix' DNA-binding domain"/>
    <property type="match status" value="1"/>
</dbReference>
<dbReference type="InterPro" id="IPR036388">
    <property type="entry name" value="WH-like_DNA-bd_sf"/>
</dbReference>
<name>A0A8H6XTW6_9AGAR</name>
<dbReference type="AlphaFoldDB" id="A0A8H6XTW6"/>
<evidence type="ECO:0000313" key="5">
    <source>
        <dbReference type="EMBL" id="KAF7347117.1"/>
    </source>
</evidence>
<feature type="domain" description="O-methyltransferase C-terminal" evidence="4">
    <location>
        <begin position="216"/>
        <end position="388"/>
    </location>
</feature>
<accession>A0A8H6XTW6</accession>
<dbReference type="PROSITE" id="PS51683">
    <property type="entry name" value="SAM_OMT_II"/>
    <property type="match status" value="1"/>
</dbReference>
<dbReference type="PANTHER" id="PTHR43712">
    <property type="entry name" value="PUTATIVE (AFU_ORTHOLOGUE AFUA_4G14580)-RELATED"/>
    <property type="match status" value="1"/>
</dbReference>
<dbReference type="InterPro" id="IPR029063">
    <property type="entry name" value="SAM-dependent_MTases_sf"/>
</dbReference>
<dbReference type="GO" id="GO:0032259">
    <property type="term" value="P:methylation"/>
    <property type="evidence" value="ECO:0007669"/>
    <property type="project" value="UniProtKB-KW"/>
</dbReference>
<evidence type="ECO:0000259" key="4">
    <source>
        <dbReference type="Pfam" id="PF00891"/>
    </source>
</evidence>
<dbReference type="SUPFAM" id="SSF53335">
    <property type="entry name" value="S-adenosyl-L-methionine-dependent methyltransferases"/>
    <property type="match status" value="1"/>
</dbReference>
<evidence type="ECO:0000256" key="3">
    <source>
        <dbReference type="ARBA" id="ARBA00022691"/>
    </source>
</evidence>
<evidence type="ECO:0000256" key="2">
    <source>
        <dbReference type="ARBA" id="ARBA00022679"/>
    </source>
</evidence>
<keyword evidence="1 5" id="KW-0489">Methyltransferase</keyword>
<keyword evidence="2 5" id="KW-0808">Transferase</keyword>
<reference evidence="5" key="1">
    <citation type="submission" date="2020-05" db="EMBL/GenBank/DDBJ databases">
        <title>Mycena genomes resolve the evolution of fungal bioluminescence.</title>
        <authorList>
            <person name="Tsai I.J."/>
        </authorList>
    </citation>
    <scope>NUCLEOTIDE SEQUENCE</scope>
    <source>
        <strain evidence="5">CCC161011</strain>
    </source>
</reference>
<dbReference type="GO" id="GO:0008171">
    <property type="term" value="F:O-methyltransferase activity"/>
    <property type="evidence" value="ECO:0007669"/>
    <property type="project" value="InterPro"/>
</dbReference>
<keyword evidence="3" id="KW-0949">S-adenosyl-L-methionine</keyword>
<organism evidence="5 6">
    <name type="scientific">Mycena venus</name>
    <dbReference type="NCBI Taxonomy" id="2733690"/>
    <lineage>
        <taxon>Eukaryota</taxon>
        <taxon>Fungi</taxon>
        <taxon>Dikarya</taxon>
        <taxon>Basidiomycota</taxon>
        <taxon>Agaricomycotina</taxon>
        <taxon>Agaricomycetes</taxon>
        <taxon>Agaricomycetidae</taxon>
        <taxon>Agaricales</taxon>
        <taxon>Marasmiineae</taxon>
        <taxon>Mycenaceae</taxon>
        <taxon>Mycena</taxon>
    </lineage>
</organism>
<protein>
    <submittedName>
        <fullName evidence="5">S-adenosyl-L-methionine-dependent methyltransferase</fullName>
    </submittedName>
</protein>
<dbReference type="InterPro" id="IPR001077">
    <property type="entry name" value="COMT_C"/>
</dbReference>
<dbReference type="EMBL" id="JACAZI010000012">
    <property type="protein sequence ID" value="KAF7347117.1"/>
    <property type="molecule type" value="Genomic_DNA"/>
</dbReference>
<dbReference type="Gene3D" id="1.10.10.10">
    <property type="entry name" value="Winged helix-like DNA-binding domain superfamily/Winged helix DNA-binding domain"/>
    <property type="match status" value="1"/>
</dbReference>
<evidence type="ECO:0000256" key="1">
    <source>
        <dbReference type="ARBA" id="ARBA00022603"/>
    </source>
</evidence>
<dbReference type="OrthoDB" id="2410195at2759"/>
<gene>
    <name evidence="5" type="ORF">MVEN_01465900</name>
</gene>
<comment type="caution">
    <text evidence="5">The sequence shown here is derived from an EMBL/GenBank/DDBJ whole genome shotgun (WGS) entry which is preliminary data.</text>
</comment>
<dbReference type="Proteomes" id="UP000620124">
    <property type="component" value="Unassembled WGS sequence"/>
</dbReference>
<evidence type="ECO:0000313" key="6">
    <source>
        <dbReference type="Proteomes" id="UP000620124"/>
    </source>
</evidence>
<dbReference type="InterPro" id="IPR016461">
    <property type="entry name" value="COMT-like"/>
</dbReference>
<proteinExistence type="predicted"/>
<keyword evidence="6" id="KW-1185">Reference proteome</keyword>
<sequence>MDTIDALLELKALAAIINDSISTIEKSLKDSSLIYPSLRAPFTPDSEAARSIPEVQTAGGHIISAAAQMIAIVRPPPLTMIAHAQQFNLSTAIRIALITHTAEILRGAGIQGMHVQDIAKPTKTDPTKFARVLRLLATNHIFVEVSPDVFANNRLSSVLDTGKSIDEIIASPDKKHDGPTAFGALLEHLTHEVLPASSALPDVLLDPQDGHSNAPNKTAFNKAFNTDLTLFEWFNLPENARRMARFNRAMEGGANAMAPDTIIEGFDWGKLPDGSLVIDVGGGIGNQCASLAEHFPQLSFVVQDQVHVIHEGVKFWKSKFPGHIESGKVILEAHDFFAPQPARNVSVFLLRLVLHDWPDSHCLTILRALRAAADPELTKLVVFDNILSYACPESGLGDLKDVRGAERAPASAPLLPNFGHANTIAYSYDLSMMSLFNSQERTVLQFQALMEQSGWKLVEVFYGDPFAVGQSKAIAIPV</sequence>
<dbReference type="PANTHER" id="PTHR43712:SF2">
    <property type="entry name" value="O-METHYLTRANSFERASE CICE"/>
    <property type="match status" value="1"/>
</dbReference>